<protein>
    <submittedName>
        <fullName evidence="2">Uncharacterized protein</fullName>
    </submittedName>
</protein>
<dbReference type="EMBL" id="CZDF01000174">
    <property type="protein sequence ID" value="CUR35569.1"/>
    <property type="molecule type" value="Genomic_DNA"/>
</dbReference>
<dbReference type="Pfam" id="PF20538">
    <property type="entry name" value="DUF6753"/>
    <property type="match status" value="1"/>
</dbReference>
<keyword evidence="3" id="KW-1185">Reference proteome</keyword>
<accession>A0A1J1LV99</accession>
<organism evidence="2 3">
    <name type="scientific">Planktothrix tepida PCC 9214</name>
    <dbReference type="NCBI Taxonomy" id="671072"/>
    <lineage>
        <taxon>Bacteria</taxon>
        <taxon>Bacillati</taxon>
        <taxon>Cyanobacteriota</taxon>
        <taxon>Cyanophyceae</taxon>
        <taxon>Oscillatoriophycideae</taxon>
        <taxon>Oscillatoriales</taxon>
        <taxon>Microcoleaceae</taxon>
        <taxon>Planktothrix</taxon>
    </lineage>
</organism>
<gene>
    <name evidence="2" type="ORF">PL9214670195</name>
</gene>
<name>A0A1J1LV99_9CYAN</name>
<dbReference type="RefSeq" id="WP_072722526.1">
    <property type="nucleotide sequence ID" value="NZ_LN889815.1"/>
</dbReference>
<dbReference type="OrthoDB" id="462431at2"/>
<evidence type="ECO:0000256" key="1">
    <source>
        <dbReference type="SAM" id="Phobius"/>
    </source>
</evidence>
<keyword evidence="1" id="KW-1133">Transmembrane helix</keyword>
<dbReference type="Proteomes" id="UP000184315">
    <property type="component" value="Unassembled WGS sequence"/>
</dbReference>
<dbReference type="InterPro" id="IPR046641">
    <property type="entry name" value="DUF6753"/>
</dbReference>
<evidence type="ECO:0000313" key="2">
    <source>
        <dbReference type="EMBL" id="CUR35569.1"/>
    </source>
</evidence>
<dbReference type="STRING" id="671072.PL9214670195"/>
<keyword evidence="1" id="KW-0812">Transmembrane</keyword>
<dbReference type="AlphaFoldDB" id="A0A1J1LV99"/>
<proteinExistence type="predicted"/>
<feature type="transmembrane region" description="Helical" evidence="1">
    <location>
        <begin position="119"/>
        <end position="148"/>
    </location>
</feature>
<evidence type="ECO:0000313" key="3">
    <source>
        <dbReference type="Proteomes" id="UP000184315"/>
    </source>
</evidence>
<sequence length="229" mass="25547">MGINQSQTTAASELQQTLLDRLLADKDEAFKRKVLDYVQLTELSPDDPAIIMAILTGNLAFLLEDAPASFDHLFQQWAAEIQRALHLAEKLVVERQKSAIADAAKELVRSTESTPPRRLFACLVPAAGVLLGAIGIGVFLGLTVPAFLQGGYTSKTLTQQEAEVLRWAQSSEGKFARNLMEWNRDYLRQKACERDAQELNAHLKWGSRTAVSGYCFLWVTPPEKRKFLD</sequence>
<reference evidence="3" key="1">
    <citation type="submission" date="2015-10" db="EMBL/GenBank/DDBJ databases">
        <authorList>
            <person name="Regsiter A."/>
            <person name="william w."/>
        </authorList>
    </citation>
    <scope>NUCLEOTIDE SEQUENCE [LARGE SCALE GENOMIC DNA]</scope>
</reference>
<keyword evidence="1" id="KW-0472">Membrane</keyword>